<gene>
    <name evidence="2" type="ORF">QU24_16220</name>
</gene>
<dbReference type="EMBL" id="JTJJ01000059">
    <property type="protein sequence ID" value="KHJ67042.1"/>
    <property type="molecule type" value="Genomic_DNA"/>
</dbReference>
<proteinExistence type="predicted"/>
<sequence>MRGKKTGCDKTLEDDCGAAVHLRRADADSLGCDDMGLKDWVCRHKLGVLVMVILVLEGVHYLLTASWLPWQLG</sequence>
<accession>A0A0B1R770</accession>
<dbReference type="AlphaFoldDB" id="A0A0B1R770"/>
<protein>
    <submittedName>
        <fullName evidence="2">Uncharacterized protein</fullName>
    </submittedName>
</protein>
<name>A0A0B1R770_9GAMM</name>
<organism evidence="2 3">
    <name type="scientific">Pantoea rodasii</name>
    <dbReference type="NCBI Taxonomy" id="1076549"/>
    <lineage>
        <taxon>Bacteria</taxon>
        <taxon>Pseudomonadati</taxon>
        <taxon>Pseudomonadota</taxon>
        <taxon>Gammaproteobacteria</taxon>
        <taxon>Enterobacterales</taxon>
        <taxon>Erwiniaceae</taxon>
        <taxon>Pantoea</taxon>
    </lineage>
</organism>
<dbReference type="Proteomes" id="UP000030853">
    <property type="component" value="Unassembled WGS sequence"/>
</dbReference>
<comment type="caution">
    <text evidence="2">The sequence shown here is derived from an EMBL/GenBank/DDBJ whole genome shotgun (WGS) entry which is preliminary data.</text>
</comment>
<keyword evidence="1" id="KW-1133">Transmembrane helix</keyword>
<feature type="transmembrane region" description="Helical" evidence="1">
    <location>
        <begin position="46"/>
        <end position="68"/>
    </location>
</feature>
<evidence type="ECO:0000313" key="2">
    <source>
        <dbReference type="EMBL" id="KHJ67042.1"/>
    </source>
</evidence>
<keyword evidence="1" id="KW-0472">Membrane</keyword>
<evidence type="ECO:0000313" key="3">
    <source>
        <dbReference type="Proteomes" id="UP000030853"/>
    </source>
</evidence>
<keyword evidence="1" id="KW-0812">Transmembrane</keyword>
<evidence type="ECO:0000256" key="1">
    <source>
        <dbReference type="SAM" id="Phobius"/>
    </source>
</evidence>
<reference evidence="2 3" key="1">
    <citation type="submission" date="2014-11" db="EMBL/GenBank/DDBJ databases">
        <title>Genome sequencing of Pantoea rodasii ND03.</title>
        <authorList>
            <person name="Muhamad Yunos N.Y."/>
            <person name="Chan K.-G."/>
        </authorList>
    </citation>
    <scope>NUCLEOTIDE SEQUENCE [LARGE SCALE GENOMIC DNA]</scope>
    <source>
        <strain evidence="2 3">ND03</strain>
    </source>
</reference>